<keyword evidence="1" id="KW-0694">RNA-binding</keyword>
<dbReference type="GO" id="GO:0005525">
    <property type="term" value="F:GTP binding"/>
    <property type="evidence" value="ECO:0007669"/>
    <property type="project" value="InterPro"/>
</dbReference>
<dbReference type="GO" id="GO:0005829">
    <property type="term" value="C:cytosol"/>
    <property type="evidence" value="ECO:0007669"/>
    <property type="project" value="TreeGrafter"/>
</dbReference>
<dbReference type="PROSITE" id="PS50823">
    <property type="entry name" value="KH_TYPE_2"/>
    <property type="match status" value="1"/>
</dbReference>
<dbReference type="AlphaFoldDB" id="K1TP58"/>
<dbReference type="Gene3D" id="3.30.300.20">
    <property type="match status" value="1"/>
</dbReference>
<comment type="caution">
    <text evidence="3">The sequence shown here is derived from an EMBL/GenBank/DDBJ whole genome shotgun (WGS) entry which is preliminary data.</text>
</comment>
<dbReference type="PANTHER" id="PTHR42698">
    <property type="entry name" value="GTPASE ERA"/>
    <property type="match status" value="1"/>
</dbReference>
<name>K1TP58_9ZZZZ</name>
<dbReference type="GO" id="GO:0019843">
    <property type="term" value="F:rRNA binding"/>
    <property type="evidence" value="ECO:0007669"/>
    <property type="project" value="TreeGrafter"/>
</dbReference>
<evidence type="ECO:0000259" key="2">
    <source>
        <dbReference type="PROSITE" id="PS50823"/>
    </source>
</evidence>
<dbReference type="EMBL" id="AJWZ01002251">
    <property type="protein sequence ID" value="EKC71463.1"/>
    <property type="molecule type" value="Genomic_DNA"/>
</dbReference>
<evidence type="ECO:0000313" key="3">
    <source>
        <dbReference type="EMBL" id="EKC71463.1"/>
    </source>
</evidence>
<feature type="domain" description="KH type-2" evidence="2">
    <location>
        <begin position="42"/>
        <end position="123"/>
    </location>
</feature>
<dbReference type="InterPro" id="IPR005662">
    <property type="entry name" value="GTPase_Era-like"/>
</dbReference>
<accession>K1TP58</accession>
<dbReference type="GO" id="GO:0000028">
    <property type="term" value="P:ribosomal small subunit assembly"/>
    <property type="evidence" value="ECO:0007669"/>
    <property type="project" value="TreeGrafter"/>
</dbReference>
<dbReference type="InterPro" id="IPR015946">
    <property type="entry name" value="KH_dom-like_a/b"/>
</dbReference>
<organism evidence="3">
    <name type="scientific">human gut metagenome</name>
    <dbReference type="NCBI Taxonomy" id="408170"/>
    <lineage>
        <taxon>unclassified sequences</taxon>
        <taxon>metagenomes</taxon>
        <taxon>organismal metagenomes</taxon>
    </lineage>
</organism>
<sequence>MLDEIEAHLKPGPAYYDTEEYTDQTLRQLAEETIREKALKLLNDEVPHGIYVETDKMKFRKTKTGEGIYDVSATIYCLRNSHKGIIIGKNGQMLKKIGTYAREDLEEMLDTKINLQLWVKVREDWLNDTALIKKFKLQ</sequence>
<dbReference type="InterPro" id="IPR004044">
    <property type="entry name" value="KH_dom_type_2"/>
</dbReference>
<reference evidence="3" key="1">
    <citation type="journal article" date="2013" name="Environ. Microbiol.">
        <title>Microbiota from the distal guts of lean and obese adolescents exhibit partial functional redundancy besides clear differences in community structure.</title>
        <authorList>
            <person name="Ferrer M."/>
            <person name="Ruiz A."/>
            <person name="Lanza F."/>
            <person name="Haange S.B."/>
            <person name="Oberbach A."/>
            <person name="Till H."/>
            <person name="Bargiela R."/>
            <person name="Campoy C."/>
            <person name="Segura M.T."/>
            <person name="Richter M."/>
            <person name="von Bergen M."/>
            <person name="Seifert J."/>
            <person name="Suarez A."/>
        </authorList>
    </citation>
    <scope>NUCLEOTIDE SEQUENCE</scope>
</reference>
<dbReference type="Pfam" id="PF07650">
    <property type="entry name" value="KH_2"/>
    <property type="match status" value="1"/>
</dbReference>
<dbReference type="GO" id="GO:0043024">
    <property type="term" value="F:ribosomal small subunit binding"/>
    <property type="evidence" value="ECO:0007669"/>
    <property type="project" value="TreeGrafter"/>
</dbReference>
<evidence type="ECO:0000256" key="1">
    <source>
        <dbReference type="ARBA" id="ARBA00022884"/>
    </source>
</evidence>
<protein>
    <submittedName>
        <fullName evidence="3">GTP-binding protein Era</fullName>
    </submittedName>
</protein>
<dbReference type="InterPro" id="IPR009019">
    <property type="entry name" value="KH_sf_prok-type"/>
</dbReference>
<dbReference type="SUPFAM" id="SSF54814">
    <property type="entry name" value="Prokaryotic type KH domain (KH-domain type II)"/>
    <property type="match status" value="1"/>
</dbReference>
<dbReference type="CDD" id="cd22534">
    <property type="entry name" value="KH-II_Era"/>
    <property type="match status" value="1"/>
</dbReference>
<dbReference type="PANTHER" id="PTHR42698:SF1">
    <property type="entry name" value="GTPASE ERA, MITOCHONDRIAL"/>
    <property type="match status" value="1"/>
</dbReference>
<gene>
    <name evidence="3" type="ORF">OBE_03382</name>
</gene>
<proteinExistence type="predicted"/>